<dbReference type="PANTHER" id="PTHR24104">
    <property type="entry name" value="E3 UBIQUITIN-PROTEIN LIGASE NHLRC1-RELATED"/>
    <property type="match status" value="1"/>
</dbReference>
<dbReference type="Proteomes" id="UP000582837">
    <property type="component" value="Unassembled WGS sequence"/>
</dbReference>
<gene>
    <name evidence="4" type="ORF">HNQ61_001283</name>
</gene>
<organism evidence="4 5">
    <name type="scientific">Longimicrobium terrae</name>
    <dbReference type="NCBI Taxonomy" id="1639882"/>
    <lineage>
        <taxon>Bacteria</taxon>
        <taxon>Pseudomonadati</taxon>
        <taxon>Gemmatimonadota</taxon>
        <taxon>Longimicrobiia</taxon>
        <taxon>Longimicrobiales</taxon>
        <taxon>Longimicrobiaceae</taxon>
        <taxon>Longimicrobium</taxon>
    </lineage>
</organism>
<feature type="repeat" description="NHL" evidence="2">
    <location>
        <begin position="168"/>
        <end position="211"/>
    </location>
</feature>
<dbReference type="InterPro" id="IPR050952">
    <property type="entry name" value="TRIM-NHL_E3_ligases"/>
</dbReference>
<evidence type="ECO:0000256" key="3">
    <source>
        <dbReference type="SAM" id="MobiDB-lite"/>
    </source>
</evidence>
<evidence type="ECO:0000313" key="5">
    <source>
        <dbReference type="Proteomes" id="UP000582837"/>
    </source>
</evidence>
<proteinExistence type="predicted"/>
<protein>
    <submittedName>
        <fullName evidence="4">Sugar lactone lactonase YvrE/DNA-directed RNA polymerase subunit RPC12/RpoP</fullName>
    </submittedName>
</protein>
<keyword evidence="1" id="KW-0677">Repeat</keyword>
<dbReference type="InterPro" id="IPR011042">
    <property type="entry name" value="6-blade_b-propeller_TolB-like"/>
</dbReference>
<accession>A0A841GX98</accession>
<reference evidence="4 5" key="1">
    <citation type="submission" date="2020-08" db="EMBL/GenBank/DDBJ databases">
        <title>Genomic Encyclopedia of Type Strains, Phase IV (KMG-IV): sequencing the most valuable type-strain genomes for metagenomic binning, comparative biology and taxonomic classification.</title>
        <authorList>
            <person name="Goeker M."/>
        </authorList>
    </citation>
    <scope>NUCLEOTIDE SEQUENCE [LARGE SCALE GENOMIC DNA]</scope>
    <source>
        <strain evidence="4 5">DSM 29007</strain>
    </source>
</reference>
<keyword evidence="5" id="KW-1185">Reference proteome</keyword>
<dbReference type="PANTHER" id="PTHR24104:SF25">
    <property type="entry name" value="PROTEIN LIN-41"/>
    <property type="match status" value="1"/>
</dbReference>
<dbReference type="SUPFAM" id="SSF101898">
    <property type="entry name" value="NHL repeat"/>
    <property type="match status" value="1"/>
</dbReference>
<dbReference type="PROSITE" id="PS51125">
    <property type="entry name" value="NHL"/>
    <property type="match status" value="1"/>
</dbReference>
<keyword evidence="4" id="KW-0240">DNA-directed RNA polymerase</keyword>
<sequence length="426" mass="44497">MPTPLRCPTCSAPLDVPSEHANLVRCAYCGAAALVSERFGTPMAIAAHDPHSSVIAEVLRHLREGDRVGAIQVYRERLGGSLLEARKAVARLEEGQPAGSVPSPPGIARVAGIVGAVMLLSMIGIGFILRAAQGPASSTGSSTGTSMPSVGTGLAGQPEKPAEWAQTVTRFGREGTGAGRFEDAREVAVDGSGRVYVAEYGGGRVQVFDSAGTFLTQWTADPEMPMMSMAANREGTVFVVQSSRIRRYEGATGKPLGDFAASSGASFNDVTVALDGTLWALAGFSDLLHLSRTGAVLASMDLKEVDRDTKPERVAVAGDGRLYVANFGSGDIYRLTAEGRFVDRFGGDGGDGVGMHSPEDIVVDGHGRVYVSDSGIQVFDASGRQLGSFAGSAAIFGLAITDADDLYASDRNANQVVRFRLPDPSP</sequence>
<evidence type="ECO:0000256" key="2">
    <source>
        <dbReference type="PROSITE-ProRule" id="PRU00504"/>
    </source>
</evidence>
<dbReference type="EMBL" id="JACHIA010000003">
    <property type="protein sequence ID" value="MBB6069666.1"/>
    <property type="molecule type" value="Genomic_DNA"/>
</dbReference>
<dbReference type="CDD" id="cd05819">
    <property type="entry name" value="NHL"/>
    <property type="match status" value="1"/>
</dbReference>
<evidence type="ECO:0000313" key="4">
    <source>
        <dbReference type="EMBL" id="MBB6069666.1"/>
    </source>
</evidence>
<evidence type="ECO:0000256" key="1">
    <source>
        <dbReference type="ARBA" id="ARBA00022737"/>
    </source>
</evidence>
<feature type="region of interest" description="Disordered" evidence="3">
    <location>
        <begin position="136"/>
        <end position="159"/>
    </location>
</feature>
<dbReference type="Pfam" id="PF20067">
    <property type="entry name" value="SSL_N"/>
    <property type="match status" value="1"/>
</dbReference>
<keyword evidence="4" id="KW-0804">Transcription</keyword>
<dbReference type="Gene3D" id="2.120.10.30">
    <property type="entry name" value="TolB, C-terminal domain"/>
    <property type="match status" value="1"/>
</dbReference>
<dbReference type="GO" id="GO:0000428">
    <property type="term" value="C:DNA-directed RNA polymerase complex"/>
    <property type="evidence" value="ECO:0007669"/>
    <property type="project" value="UniProtKB-KW"/>
</dbReference>
<comment type="caution">
    <text evidence="4">The sequence shown here is derived from an EMBL/GenBank/DDBJ whole genome shotgun (WGS) entry which is preliminary data.</text>
</comment>
<dbReference type="Gene3D" id="2.40.10.500">
    <property type="match status" value="1"/>
</dbReference>
<feature type="compositionally biased region" description="Low complexity" evidence="3">
    <location>
        <begin position="137"/>
        <end position="152"/>
    </location>
</feature>
<name>A0A841GX98_9BACT</name>
<dbReference type="AlphaFoldDB" id="A0A841GX98"/>
<dbReference type="InterPro" id="IPR001258">
    <property type="entry name" value="NHL_repeat"/>
</dbReference>
<dbReference type="RefSeq" id="WP_170036272.1">
    <property type="nucleotide sequence ID" value="NZ_JABDTL010000002.1"/>
</dbReference>
<dbReference type="GO" id="GO:0008270">
    <property type="term" value="F:zinc ion binding"/>
    <property type="evidence" value="ECO:0007669"/>
    <property type="project" value="UniProtKB-KW"/>
</dbReference>